<reference evidence="4" key="1">
    <citation type="submission" date="2015-03" db="EMBL/GenBank/DDBJ databases">
        <title>Pseudomonas frederiksbergensis hydrocarbon degrader.</title>
        <authorList>
            <person name="Brown L.M."/>
            <person name="Ruiz O.N."/>
            <person name="Mueller S."/>
            <person name="Gunasekera T.S."/>
        </authorList>
    </citation>
    <scope>NUCLEOTIDE SEQUENCE [LARGE SCALE GENOMIC DNA]</scope>
    <source>
        <strain evidence="4">SI8</strain>
    </source>
</reference>
<accession>A0A0B1YZV9</accession>
<dbReference type="Pfam" id="PF03372">
    <property type="entry name" value="Exo_endo_phos"/>
    <property type="match status" value="1"/>
</dbReference>
<evidence type="ECO:0000256" key="1">
    <source>
        <dbReference type="SAM" id="SignalP"/>
    </source>
</evidence>
<feature type="chain" id="PRO_5002084103" description="Endonuclease/exonuclease/phosphatase domain-containing protein" evidence="1">
    <location>
        <begin position="20"/>
        <end position="321"/>
    </location>
</feature>
<dbReference type="GO" id="GO:0003824">
    <property type="term" value="F:catalytic activity"/>
    <property type="evidence" value="ECO:0007669"/>
    <property type="project" value="InterPro"/>
</dbReference>
<protein>
    <recommendedName>
        <fullName evidence="2">Endonuclease/exonuclease/phosphatase domain-containing protein</fullName>
    </recommendedName>
</protein>
<gene>
    <name evidence="3" type="ORF">JZ00_22500</name>
</gene>
<organism evidence="3 4">
    <name type="scientific">Pseudomonas frederiksbergensis</name>
    <dbReference type="NCBI Taxonomy" id="104087"/>
    <lineage>
        <taxon>Bacteria</taxon>
        <taxon>Pseudomonadati</taxon>
        <taxon>Pseudomonadota</taxon>
        <taxon>Gammaproteobacteria</taxon>
        <taxon>Pseudomonadales</taxon>
        <taxon>Pseudomonadaceae</taxon>
        <taxon>Pseudomonas</taxon>
    </lineage>
</organism>
<keyword evidence="1" id="KW-0732">Signal</keyword>
<sequence>MKTLYLPLLLCCLSGGALAETVTFATWNLAWQRSEPLSQNQFDECRKIKAAEREKLEETHPYRWECKSPEQISDLQAVAQKLNADVIAVQEVESPEALQQIWPKDEYDFYVNMQSPWIQRTGFVVRKSSGLNVGTLGDVHSLGDAFKNHARHGAELPVTINGTTIKLLSIHLKSGCFDHALNSGYATKRDKANGVITCEVLSKQTPALEAWLDNAIRSGSSAIVIGDFNRRFDAPIERETDPKVSLYAELSDGEPSAANLFRPTEDFQALPECRGGGSKWLIDHALMTSELRKHYVEDSLSEFPVPLKGSDHCPVSFKMQF</sequence>
<comment type="caution">
    <text evidence="3">The sequence shown here is derived from an EMBL/GenBank/DDBJ whole genome shotgun (WGS) entry which is preliminary data.</text>
</comment>
<evidence type="ECO:0000313" key="4">
    <source>
        <dbReference type="Proteomes" id="UP000030949"/>
    </source>
</evidence>
<proteinExistence type="predicted"/>
<dbReference type="Proteomes" id="UP000030949">
    <property type="component" value="Unassembled WGS sequence"/>
</dbReference>
<feature type="signal peptide" evidence="1">
    <location>
        <begin position="1"/>
        <end position="19"/>
    </location>
</feature>
<dbReference type="InterPro" id="IPR005135">
    <property type="entry name" value="Endo/exonuclease/phosphatase"/>
</dbReference>
<dbReference type="RefSeq" id="WP_039593415.1">
    <property type="nucleotide sequence ID" value="NZ_JQGJ02000015.1"/>
</dbReference>
<dbReference type="Gene3D" id="3.60.10.10">
    <property type="entry name" value="Endonuclease/exonuclease/phosphatase"/>
    <property type="match status" value="1"/>
</dbReference>
<evidence type="ECO:0000259" key="2">
    <source>
        <dbReference type="Pfam" id="PF03372"/>
    </source>
</evidence>
<dbReference type="OrthoDB" id="395856at2"/>
<dbReference type="EMBL" id="JQGJ01000017">
    <property type="protein sequence ID" value="KHK62543.1"/>
    <property type="molecule type" value="Genomic_DNA"/>
</dbReference>
<evidence type="ECO:0000313" key="3">
    <source>
        <dbReference type="EMBL" id="KHK62543.1"/>
    </source>
</evidence>
<dbReference type="SUPFAM" id="SSF56219">
    <property type="entry name" value="DNase I-like"/>
    <property type="match status" value="1"/>
</dbReference>
<feature type="domain" description="Endonuclease/exonuclease/phosphatase" evidence="2">
    <location>
        <begin position="25"/>
        <end position="312"/>
    </location>
</feature>
<dbReference type="AlphaFoldDB" id="A0A0B1YZV9"/>
<name>A0A0B1YZV9_9PSED</name>
<dbReference type="InterPro" id="IPR036691">
    <property type="entry name" value="Endo/exonu/phosph_ase_sf"/>
</dbReference>